<protein>
    <submittedName>
        <fullName evidence="2">Uncharacterized protein</fullName>
    </submittedName>
</protein>
<feature type="region of interest" description="Disordered" evidence="1">
    <location>
        <begin position="32"/>
        <end position="51"/>
    </location>
</feature>
<reference evidence="2 3" key="1">
    <citation type="journal article" date="2018" name="Nat. Ecol. Evol.">
        <title>Pezizomycetes genomes reveal the molecular basis of ectomycorrhizal truffle lifestyle.</title>
        <authorList>
            <person name="Murat C."/>
            <person name="Payen T."/>
            <person name="Noel B."/>
            <person name="Kuo A."/>
            <person name="Morin E."/>
            <person name="Chen J."/>
            <person name="Kohler A."/>
            <person name="Krizsan K."/>
            <person name="Balestrini R."/>
            <person name="Da Silva C."/>
            <person name="Montanini B."/>
            <person name="Hainaut M."/>
            <person name="Levati E."/>
            <person name="Barry K.W."/>
            <person name="Belfiori B."/>
            <person name="Cichocki N."/>
            <person name="Clum A."/>
            <person name="Dockter R.B."/>
            <person name="Fauchery L."/>
            <person name="Guy J."/>
            <person name="Iotti M."/>
            <person name="Le Tacon F."/>
            <person name="Lindquist E.A."/>
            <person name="Lipzen A."/>
            <person name="Malagnac F."/>
            <person name="Mello A."/>
            <person name="Molinier V."/>
            <person name="Miyauchi S."/>
            <person name="Poulain J."/>
            <person name="Riccioni C."/>
            <person name="Rubini A."/>
            <person name="Sitrit Y."/>
            <person name="Splivallo R."/>
            <person name="Traeger S."/>
            <person name="Wang M."/>
            <person name="Zifcakova L."/>
            <person name="Wipf D."/>
            <person name="Zambonelli A."/>
            <person name="Paolocci F."/>
            <person name="Nowrousian M."/>
            <person name="Ottonello S."/>
            <person name="Baldrian P."/>
            <person name="Spatafora J.W."/>
            <person name="Henrissat B."/>
            <person name="Nagy L.G."/>
            <person name="Aury J.M."/>
            <person name="Wincker P."/>
            <person name="Grigoriev I.V."/>
            <person name="Bonfante P."/>
            <person name="Martin F.M."/>
        </authorList>
    </citation>
    <scope>NUCLEOTIDE SEQUENCE [LARGE SCALE GENOMIC DNA]</scope>
    <source>
        <strain evidence="2 3">CCBAS932</strain>
    </source>
</reference>
<organism evidence="2 3">
    <name type="scientific">Morchella conica CCBAS932</name>
    <dbReference type="NCBI Taxonomy" id="1392247"/>
    <lineage>
        <taxon>Eukaryota</taxon>
        <taxon>Fungi</taxon>
        <taxon>Dikarya</taxon>
        <taxon>Ascomycota</taxon>
        <taxon>Pezizomycotina</taxon>
        <taxon>Pezizomycetes</taxon>
        <taxon>Pezizales</taxon>
        <taxon>Morchellaceae</taxon>
        <taxon>Morchella</taxon>
    </lineage>
</organism>
<evidence type="ECO:0000256" key="1">
    <source>
        <dbReference type="SAM" id="MobiDB-lite"/>
    </source>
</evidence>
<name>A0A3N4L5Y8_9PEZI</name>
<accession>A0A3N4L5Y8</accession>
<evidence type="ECO:0000313" key="2">
    <source>
        <dbReference type="EMBL" id="RPB16922.1"/>
    </source>
</evidence>
<dbReference type="Proteomes" id="UP000277580">
    <property type="component" value="Unassembled WGS sequence"/>
</dbReference>
<dbReference type="InParanoid" id="A0A3N4L5Y8"/>
<sequence length="51" mass="5707">MDCRSPLSFPSPPSIPHRCMIYLPILPIPHSTPQLKPNGIPTETREIIRGT</sequence>
<keyword evidence="3" id="KW-1185">Reference proteome</keyword>
<evidence type="ECO:0000313" key="3">
    <source>
        <dbReference type="Proteomes" id="UP000277580"/>
    </source>
</evidence>
<proteinExistence type="predicted"/>
<gene>
    <name evidence="2" type="ORF">P167DRAFT_531868</name>
</gene>
<dbReference type="AlphaFoldDB" id="A0A3N4L5Y8"/>
<dbReference type="EMBL" id="ML119107">
    <property type="protein sequence ID" value="RPB16922.1"/>
    <property type="molecule type" value="Genomic_DNA"/>
</dbReference>